<comment type="caution">
    <text evidence="2">The sequence shown here is derived from an EMBL/GenBank/DDBJ whole genome shotgun (WGS) entry which is preliminary data.</text>
</comment>
<feature type="transmembrane region" description="Helical" evidence="1">
    <location>
        <begin position="56"/>
        <end position="76"/>
    </location>
</feature>
<proteinExistence type="predicted"/>
<feature type="transmembrane region" description="Helical" evidence="1">
    <location>
        <begin position="6"/>
        <end position="21"/>
    </location>
</feature>
<dbReference type="AlphaFoldDB" id="A0A523UWF1"/>
<sequence length="197" mass="23294">MLTVIGFVLMVVNFLGIHAFWRRNWWRQPLLEIDYILMVKRNPRLRNLNALLKRKGTVATLFFFFLYALGAALVIIRFNRLWASILIGLISLWMAHDVFIILVSKYSPKIRLRSYLYQPYFLAWRRDNLSEYTDEEVELAVCKACKIDPELIVTGEMDLSTFLLTLHKETMPEPEHQRYPEILEQLKSRAANLVWMG</sequence>
<keyword evidence="1" id="KW-1133">Transmembrane helix</keyword>
<dbReference type="Proteomes" id="UP000315525">
    <property type="component" value="Unassembled WGS sequence"/>
</dbReference>
<organism evidence="2 3">
    <name type="scientific">candidate division TA06 bacterium</name>
    <dbReference type="NCBI Taxonomy" id="2250710"/>
    <lineage>
        <taxon>Bacteria</taxon>
        <taxon>Bacteria division TA06</taxon>
    </lineage>
</organism>
<evidence type="ECO:0000313" key="2">
    <source>
        <dbReference type="EMBL" id="TET46837.1"/>
    </source>
</evidence>
<keyword evidence="1" id="KW-0472">Membrane</keyword>
<reference evidence="2 3" key="1">
    <citation type="submission" date="2019-03" db="EMBL/GenBank/DDBJ databases">
        <title>Metabolic potential of uncultured bacteria and archaea associated with petroleum seepage in deep-sea sediments.</title>
        <authorList>
            <person name="Dong X."/>
            <person name="Hubert C."/>
        </authorList>
    </citation>
    <scope>NUCLEOTIDE SEQUENCE [LARGE SCALE GENOMIC DNA]</scope>
    <source>
        <strain evidence="2">E44_bin18</strain>
    </source>
</reference>
<gene>
    <name evidence="2" type="ORF">E3J62_03140</name>
</gene>
<dbReference type="EMBL" id="SOJN01000042">
    <property type="protein sequence ID" value="TET46837.1"/>
    <property type="molecule type" value="Genomic_DNA"/>
</dbReference>
<feature type="transmembrane region" description="Helical" evidence="1">
    <location>
        <begin position="82"/>
        <end position="103"/>
    </location>
</feature>
<keyword evidence="1" id="KW-0812">Transmembrane</keyword>
<protein>
    <submittedName>
        <fullName evidence="2">Uncharacterized protein</fullName>
    </submittedName>
</protein>
<name>A0A523UWF1_UNCT6</name>
<accession>A0A523UWF1</accession>
<evidence type="ECO:0000313" key="3">
    <source>
        <dbReference type="Proteomes" id="UP000315525"/>
    </source>
</evidence>
<evidence type="ECO:0000256" key="1">
    <source>
        <dbReference type="SAM" id="Phobius"/>
    </source>
</evidence>